<dbReference type="InterPro" id="IPR001584">
    <property type="entry name" value="Integrase_cat-core"/>
</dbReference>
<feature type="compositionally biased region" description="Polar residues" evidence="1">
    <location>
        <begin position="128"/>
        <end position="137"/>
    </location>
</feature>
<feature type="domain" description="Reverse transcriptase" evidence="2">
    <location>
        <begin position="747"/>
        <end position="926"/>
    </location>
</feature>
<gene>
    <name evidence="5" type="ORF">ISN45_Aa01g031390</name>
</gene>
<feature type="domain" description="RNase H type-1" evidence="3">
    <location>
        <begin position="1149"/>
        <end position="1278"/>
    </location>
</feature>
<dbReference type="Pfam" id="PF03732">
    <property type="entry name" value="Retrotrans_gag"/>
    <property type="match status" value="1"/>
</dbReference>
<name>A0A8T2C9B7_9BRAS</name>
<dbReference type="EMBL" id="JAEFBK010000006">
    <property type="protein sequence ID" value="KAG7594383.1"/>
    <property type="molecule type" value="Genomic_DNA"/>
</dbReference>
<dbReference type="GO" id="GO:0004523">
    <property type="term" value="F:RNA-DNA hybrid ribonuclease activity"/>
    <property type="evidence" value="ECO:0007669"/>
    <property type="project" value="InterPro"/>
</dbReference>
<sequence>MSDVADPASVLDEIKKLLKDLSEKTDQQQLATTALSDKLSAFEEQSASQIAVLTASCSEIRSAHNAYADRVDTILAGTLRTSGPRGHFDFHGPNVLEVQDPRLISPSSVLPSSLPLGSQSEPGDGSRHTQAPQNSASGPFVPARTPLPIHLGSTPHHPQTESNPPGLPVNPEIQNLQNQIREMSSRVHQATSSAPEVDRVIEETRRTPFTPRIVALRIRDQRKVKLPGYVGKGDPKEFLASFQVTAGRVHLEPNEVDAGLCKLFAENLSGPALTWFTQLEEGSIDSFKQLSTAFIMQYGYFIKSDVTDAQLWNLSQGAGEPLRTYITSFKEIMVQIPNLSDSAAIAALKNGLWHESRFREELKKPVQTETRKPGAGTFSVDREEPKNSPKNSPAKQSFSPKNKNGAFPSNKWIRDPNAYCEIHKVNGHATKDCKALGRLLAAKFASGEITEIDVSELEPTHPSEQTVETEEPSPPSKKTKRIQSPDVPKGPKKQIQARLTEEQLPEVTFSESETSQLDKPHDDALVITLDIAHCEVSRVLIDTGSSVDLIFLDTLTRMGISKQDIKGPPSPLVSFTSETSMSLGTIVLPVSAEGIVKMVEFTVFDRPAAYNVILGTPWIYEMKAVPSTYHQCLKFPTKSGLEVPANPVKKISSDLVEAVVVNEEHPDQTVSIGSGLSETLRAELITFLKRNQKTFAWKIEEMTGIDTKVISHELNIDPTFKPVKQKRRKLGPDRAEAVNTEVQRLLDAGLIREVKYPDWLANPVVVKKKNGKWRVCVDFTDLNKACPKDSFPLPHIDRLVESTTGHEMMSFMDAFSGYNQILMNPEDQEKTAFITDRGTYCYIVMPFGLKNAGATYQRLVNMMFKDLLGKIMEVYIDDMLVKSMISTLHIEHLEQCFAILNQFGMKLNPSKCTFAVPSGEFLGYIVTERGIEANPRQLNAFLTMSSPRNIREVQRLTGRVAALNRFISKSTDRCLPFYNLLRKANKNFTWDENCEKAFSELKDYLSKPPVLAKPEFGEELFLYVSVSDSAVSGVLVRMDRNDERPIFYVSKSFSGAESRYPMMEKLALAVITSARKLRPYFQSHTVIILTTQPLRTILHSPSQSGRLAKWAIELSEYDIQFRARTSLKSQVLADFLIELPLVSTEVKENEGPWILHVDGASSKQGSGIGIRLQSPFGEVIEQSFRLAFNASNNEAEYESLLAGLRLAAGIGITKLQAFCDSQLVANQFSGDYEAKDSRMEAYLAQVQELSKKFLNFELTRIPRSENSAADALAALASSSEVTVSRMIPVEVIEHPSISTGELNFVTTRSMHNRMSVEQEPQRVEEVEQNSGVGSPLGVPPNPDWGADWRIPIREYILNGILPADKWEARRLKAKSARFCISNDILYRRSISGPDMICIYGQQVHTVIKEIHDGVCGNHSGGRSLAFKVRRYGYFWPTLIADCEEYARKCEQCQKHAPSIHQPTELLSSVSSPYPFMKWSMDIIGPLHASTRGVKFVLVLTDYFSKWVEAAAYVNITQVQVRKFIWQDIICRHGLPFEIVTDNGPQFISGQFESFCEEWQIRLSRSTPRYPQGNGQAEAMNKTVLSTLKKKLKAHKGAWFNELQSVLWAIRTTPRRATGETPFSLVYGMEAVIPAEMFVPSPRRMYNPQNEAANNDQMVDVIDTIEERRDRSLIRMQNYQSAAARYYNSNVRNRHFDVGTLVLRKVQQNTAEFGAGKLGVNWEGPYRITQVVRNGVYRLENMEGKAVRRAWNSIHLKRYFV</sequence>
<feature type="region of interest" description="Disordered" evidence="1">
    <location>
        <begin position="362"/>
        <end position="412"/>
    </location>
</feature>
<dbReference type="Pfam" id="PF00665">
    <property type="entry name" value="rve"/>
    <property type="match status" value="1"/>
</dbReference>
<feature type="compositionally biased region" description="Polar residues" evidence="1">
    <location>
        <begin position="388"/>
        <end position="402"/>
    </location>
</feature>
<feature type="domain" description="Integrase catalytic" evidence="4">
    <location>
        <begin position="1470"/>
        <end position="1629"/>
    </location>
</feature>
<dbReference type="Pfam" id="PF13456">
    <property type="entry name" value="RVT_3"/>
    <property type="match status" value="1"/>
</dbReference>
<evidence type="ECO:0000259" key="2">
    <source>
        <dbReference type="PROSITE" id="PS50878"/>
    </source>
</evidence>
<dbReference type="PROSITE" id="PS50994">
    <property type="entry name" value="INTEGRASE"/>
    <property type="match status" value="1"/>
</dbReference>
<feature type="compositionally biased region" description="Basic and acidic residues" evidence="1">
    <location>
        <begin position="362"/>
        <end position="372"/>
    </location>
</feature>
<accession>A0A8T2C9B7</accession>
<keyword evidence="5" id="KW-0695">RNA-directed DNA polymerase</keyword>
<evidence type="ECO:0000313" key="5">
    <source>
        <dbReference type="EMBL" id="KAG7594383.1"/>
    </source>
</evidence>
<dbReference type="CDD" id="cd01647">
    <property type="entry name" value="RT_LTR"/>
    <property type="match status" value="1"/>
</dbReference>
<evidence type="ECO:0000313" key="6">
    <source>
        <dbReference type="Proteomes" id="UP000694240"/>
    </source>
</evidence>
<dbReference type="PANTHER" id="PTHR48475">
    <property type="entry name" value="RIBONUCLEASE H"/>
    <property type="match status" value="1"/>
</dbReference>
<dbReference type="CDD" id="cd00303">
    <property type="entry name" value="retropepsin_like"/>
    <property type="match status" value="1"/>
</dbReference>
<dbReference type="PANTHER" id="PTHR48475:SF2">
    <property type="entry name" value="RIBONUCLEASE H"/>
    <property type="match status" value="1"/>
</dbReference>
<feature type="region of interest" description="Disordered" evidence="1">
    <location>
        <begin position="452"/>
        <end position="516"/>
    </location>
</feature>
<protein>
    <submittedName>
        <fullName evidence="5">Reverse transcriptase domain</fullName>
    </submittedName>
</protein>
<dbReference type="Pfam" id="PF17921">
    <property type="entry name" value="Integrase_H2C2"/>
    <property type="match status" value="1"/>
</dbReference>
<dbReference type="FunFam" id="3.30.420.10:FF:000032">
    <property type="entry name" value="Retrovirus-related Pol polyprotein from transposon 297-like Protein"/>
    <property type="match status" value="1"/>
</dbReference>
<comment type="caution">
    <text evidence="5">The sequence shown here is derived from an EMBL/GenBank/DDBJ whole genome shotgun (WGS) entry which is preliminary data.</text>
</comment>
<dbReference type="CDD" id="cd09274">
    <property type="entry name" value="RNase_HI_RT_Ty3"/>
    <property type="match status" value="1"/>
</dbReference>
<dbReference type="CDD" id="cd09279">
    <property type="entry name" value="RNase_HI_like"/>
    <property type="match status" value="1"/>
</dbReference>
<dbReference type="InterPro" id="IPR041588">
    <property type="entry name" value="Integrase_H2C2"/>
</dbReference>
<keyword evidence="5" id="KW-0548">Nucleotidyltransferase</keyword>
<reference evidence="5 6" key="1">
    <citation type="submission" date="2020-12" db="EMBL/GenBank/DDBJ databases">
        <title>Concerted genomic and epigenomic changes stabilize Arabidopsis allopolyploids.</title>
        <authorList>
            <person name="Chen Z."/>
        </authorList>
    </citation>
    <scope>NUCLEOTIDE SEQUENCE [LARGE SCALE GENOMIC DNA]</scope>
    <source>
        <strain evidence="5">Allo738</strain>
        <tissue evidence="5">Leaf</tissue>
    </source>
</reference>
<dbReference type="Pfam" id="PF00078">
    <property type="entry name" value="RVT_1"/>
    <property type="match status" value="1"/>
</dbReference>
<dbReference type="Proteomes" id="UP000694240">
    <property type="component" value="Chromosome 6"/>
</dbReference>
<dbReference type="GO" id="GO:0003676">
    <property type="term" value="F:nucleic acid binding"/>
    <property type="evidence" value="ECO:0007669"/>
    <property type="project" value="InterPro"/>
</dbReference>
<dbReference type="InterPro" id="IPR000477">
    <property type="entry name" value="RT_dom"/>
</dbReference>
<dbReference type="PROSITE" id="PS50878">
    <property type="entry name" value="RT_POL"/>
    <property type="match status" value="1"/>
</dbReference>
<organism evidence="5 6">
    <name type="scientific">Arabidopsis thaliana x Arabidopsis arenosa</name>
    <dbReference type="NCBI Taxonomy" id="1240361"/>
    <lineage>
        <taxon>Eukaryota</taxon>
        <taxon>Viridiplantae</taxon>
        <taxon>Streptophyta</taxon>
        <taxon>Embryophyta</taxon>
        <taxon>Tracheophyta</taxon>
        <taxon>Spermatophyta</taxon>
        <taxon>Magnoliopsida</taxon>
        <taxon>eudicotyledons</taxon>
        <taxon>Gunneridae</taxon>
        <taxon>Pentapetalae</taxon>
        <taxon>rosids</taxon>
        <taxon>malvids</taxon>
        <taxon>Brassicales</taxon>
        <taxon>Brassicaceae</taxon>
        <taxon>Camelineae</taxon>
        <taxon>Arabidopsis</taxon>
    </lineage>
</organism>
<dbReference type="InterPro" id="IPR041577">
    <property type="entry name" value="RT_RNaseH_2"/>
</dbReference>
<dbReference type="PROSITE" id="PS50879">
    <property type="entry name" value="RNASE_H_1"/>
    <property type="match status" value="1"/>
</dbReference>
<dbReference type="InterPro" id="IPR002156">
    <property type="entry name" value="RNaseH_domain"/>
</dbReference>
<evidence type="ECO:0000259" key="3">
    <source>
        <dbReference type="PROSITE" id="PS50879"/>
    </source>
</evidence>
<feature type="compositionally biased region" description="Low complexity" evidence="1">
    <location>
        <begin position="106"/>
        <end position="122"/>
    </location>
</feature>
<dbReference type="GO" id="GO:0003964">
    <property type="term" value="F:RNA-directed DNA polymerase activity"/>
    <property type="evidence" value="ECO:0007669"/>
    <property type="project" value="UniProtKB-KW"/>
</dbReference>
<feature type="region of interest" description="Disordered" evidence="1">
    <location>
        <begin position="106"/>
        <end position="170"/>
    </location>
</feature>
<dbReference type="InterPro" id="IPR005162">
    <property type="entry name" value="Retrotrans_gag_dom"/>
</dbReference>
<evidence type="ECO:0000256" key="1">
    <source>
        <dbReference type="SAM" id="MobiDB-lite"/>
    </source>
</evidence>
<keyword evidence="5" id="KW-0808">Transferase</keyword>
<keyword evidence="6" id="KW-1185">Reference proteome</keyword>
<dbReference type="GO" id="GO:0015074">
    <property type="term" value="P:DNA integration"/>
    <property type="evidence" value="ECO:0007669"/>
    <property type="project" value="InterPro"/>
</dbReference>
<evidence type="ECO:0000259" key="4">
    <source>
        <dbReference type="PROSITE" id="PS50994"/>
    </source>
</evidence>
<proteinExistence type="predicted"/>
<dbReference type="Pfam" id="PF17919">
    <property type="entry name" value="RT_RNaseH_2"/>
    <property type="match status" value="1"/>
</dbReference>